<dbReference type="PANTHER" id="PTHR39966:SF1">
    <property type="entry name" value="HEMERYTHRIN-LIKE DOMAIN-CONTAINING PROTEIN"/>
    <property type="match status" value="1"/>
</dbReference>
<dbReference type="Pfam" id="PF01814">
    <property type="entry name" value="Hemerythrin"/>
    <property type="match status" value="1"/>
</dbReference>
<dbReference type="Gene3D" id="1.20.120.520">
    <property type="entry name" value="nmb1532 protein domain like"/>
    <property type="match status" value="1"/>
</dbReference>
<proteinExistence type="predicted"/>
<dbReference type="PANTHER" id="PTHR39966">
    <property type="entry name" value="BLL2471 PROTEIN-RELATED"/>
    <property type="match status" value="1"/>
</dbReference>
<dbReference type="eggNOG" id="COG3945">
    <property type="taxonomic scope" value="Bacteria"/>
</dbReference>
<dbReference type="GO" id="GO:0005886">
    <property type="term" value="C:plasma membrane"/>
    <property type="evidence" value="ECO:0007669"/>
    <property type="project" value="TreeGrafter"/>
</dbReference>
<keyword evidence="3" id="KW-1185">Reference proteome</keyword>
<reference evidence="2 3" key="1">
    <citation type="submission" date="2014-06" db="EMBL/GenBank/DDBJ databases">
        <title>Whole Genome Sequences of Three Symbiotic Endozoicomonas Bacteria.</title>
        <authorList>
            <person name="Neave M.J."/>
            <person name="Apprill A."/>
            <person name="Voolstra C.R."/>
        </authorList>
    </citation>
    <scope>NUCLEOTIDE SEQUENCE [LARGE SCALE GENOMIC DNA]</scope>
    <source>
        <strain evidence="2 3">DSM 25634</strain>
    </source>
</reference>
<dbReference type="Proteomes" id="UP000028073">
    <property type="component" value="Unassembled WGS sequence"/>
</dbReference>
<feature type="domain" description="Hemerythrin-like" evidence="1">
    <location>
        <begin position="17"/>
        <end position="116"/>
    </location>
</feature>
<sequence length="169" mass="19662">MSGYRDDSQHTPKVWLILDALDYLHNYPDSFHHPLESRLLSRLRPRLTDADQRAAIEEVEAEHEEIHQLTTSLIDRFSALTMDQIIPINQLLADYQKYVELQRAHIQKENRVLIPAMKTILTEEDFKLVNETLKDTPDPLFGSHVWESYENLYQFVVGAPVDQLATNAH</sequence>
<accession>A0A081NMD3</accession>
<evidence type="ECO:0000313" key="3">
    <source>
        <dbReference type="Proteomes" id="UP000028073"/>
    </source>
</evidence>
<comment type="caution">
    <text evidence="2">The sequence shown here is derived from an EMBL/GenBank/DDBJ whole genome shotgun (WGS) entry which is preliminary data.</text>
</comment>
<dbReference type="AlphaFoldDB" id="A0A081NMD3"/>
<dbReference type="STRING" id="1137799.GZ78_06825"/>
<organism evidence="2 3">
    <name type="scientific">Endozoicomonas numazuensis</name>
    <dbReference type="NCBI Taxonomy" id="1137799"/>
    <lineage>
        <taxon>Bacteria</taxon>
        <taxon>Pseudomonadati</taxon>
        <taxon>Pseudomonadota</taxon>
        <taxon>Gammaproteobacteria</taxon>
        <taxon>Oceanospirillales</taxon>
        <taxon>Endozoicomonadaceae</taxon>
        <taxon>Endozoicomonas</taxon>
    </lineage>
</organism>
<evidence type="ECO:0000313" key="2">
    <source>
        <dbReference type="EMBL" id="KEQ19606.1"/>
    </source>
</evidence>
<dbReference type="EMBL" id="JOKH01000001">
    <property type="protein sequence ID" value="KEQ19606.1"/>
    <property type="molecule type" value="Genomic_DNA"/>
</dbReference>
<name>A0A081NMD3_9GAMM</name>
<gene>
    <name evidence="2" type="ORF">GZ78_06825</name>
</gene>
<protein>
    <recommendedName>
        <fullName evidence="1">Hemerythrin-like domain-containing protein</fullName>
    </recommendedName>
</protein>
<dbReference type="InterPro" id="IPR012312">
    <property type="entry name" value="Hemerythrin-like"/>
</dbReference>
<evidence type="ECO:0000259" key="1">
    <source>
        <dbReference type="Pfam" id="PF01814"/>
    </source>
</evidence>